<keyword evidence="2" id="KW-1185">Reference proteome</keyword>
<dbReference type="Proteomes" id="UP000054279">
    <property type="component" value="Unassembled WGS sequence"/>
</dbReference>
<protein>
    <submittedName>
        <fullName evidence="1">Uncharacterized protein</fullName>
    </submittedName>
</protein>
<reference evidence="1 2" key="1">
    <citation type="submission" date="2014-06" db="EMBL/GenBank/DDBJ databases">
        <title>Evolutionary Origins and Diversification of the Mycorrhizal Mutualists.</title>
        <authorList>
            <consortium name="DOE Joint Genome Institute"/>
            <consortium name="Mycorrhizal Genomics Consortium"/>
            <person name="Kohler A."/>
            <person name="Kuo A."/>
            <person name="Nagy L.G."/>
            <person name="Floudas D."/>
            <person name="Copeland A."/>
            <person name="Barry K.W."/>
            <person name="Cichocki N."/>
            <person name="Veneault-Fourrey C."/>
            <person name="LaButti K."/>
            <person name="Lindquist E.A."/>
            <person name="Lipzen A."/>
            <person name="Lundell T."/>
            <person name="Morin E."/>
            <person name="Murat C."/>
            <person name="Riley R."/>
            <person name="Ohm R."/>
            <person name="Sun H."/>
            <person name="Tunlid A."/>
            <person name="Henrissat B."/>
            <person name="Grigoriev I.V."/>
            <person name="Hibbett D.S."/>
            <person name="Martin F."/>
        </authorList>
    </citation>
    <scope>NUCLEOTIDE SEQUENCE [LARGE SCALE GENOMIC DNA]</scope>
    <source>
        <strain evidence="1 2">SS14</strain>
    </source>
</reference>
<name>A0A0C9U3A0_SPHS4</name>
<dbReference type="EMBL" id="KN837636">
    <property type="protein sequence ID" value="KIJ23567.1"/>
    <property type="molecule type" value="Genomic_DNA"/>
</dbReference>
<evidence type="ECO:0000313" key="2">
    <source>
        <dbReference type="Proteomes" id="UP000054279"/>
    </source>
</evidence>
<gene>
    <name evidence="1" type="ORF">M422DRAFT_275824</name>
</gene>
<accession>A0A0C9U3A0</accession>
<dbReference type="HOGENOM" id="CLU_2689416_0_0_1"/>
<proteinExistence type="predicted"/>
<organism evidence="1 2">
    <name type="scientific">Sphaerobolus stellatus (strain SS14)</name>
    <dbReference type="NCBI Taxonomy" id="990650"/>
    <lineage>
        <taxon>Eukaryota</taxon>
        <taxon>Fungi</taxon>
        <taxon>Dikarya</taxon>
        <taxon>Basidiomycota</taxon>
        <taxon>Agaricomycotina</taxon>
        <taxon>Agaricomycetes</taxon>
        <taxon>Phallomycetidae</taxon>
        <taxon>Geastrales</taxon>
        <taxon>Sphaerobolaceae</taxon>
        <taxon>Sphaerobolus</taxon>
    </lineage>
</organism>
<sequence>MHYRDGATDIVLNSVLQDVPVMAESQHPTQASSGSIEEVSPTVVKDRFEPPEEVHNGEDVDYRQDVGHMIFCSN</sequence>
<evidence type="ECO:0000313" key="1">
    <source>
        <dbReference type="EMBL" id="KIJ23567.1"/>
    </source>
</evidence>
<dbReference type="AlphaFoldDB" id="A0A0C9U3A0"/>